<evidence type="ECO:0000256" key="1">
    <source>
        <dbReference type="ARBA" id="ARBA00023015"/>
    </source>
</evidence>
<dbReference type="InterPro" id="IPR009057">
    <property type="entry name" value="Homeodomain-like_sf"/>
</dbReference>
<feature type="domain" description="HTH tetR-type" evidence="5">
    <location>
        <begin position="40"/>
        <end position="100"/>
    </location>
</feature>
<gene>
    <name evidence="6" type="ORF">BN1232_03894</name>
</gene>
<evidence type="ECO:0000256" key="2">
    <source>
        <dbReference type="ARBA" id="ARBA00023125"/>
    </source>
</evidence>
<dbReference type="Proteomes" id="UP000199251">
    <property type="component" value="Unassembled WGS sequence"/>
</dbReference>
<dbReference type="PRINTS" id="PR00455">
    <property type="entry name" value="HTHTETR"/>
</dbReference>
<evidence type="ECO:0000259" key="5">
    <source>
        <dbReference type="PROSITE" id="PS50977"/>
    </source>
</evidence>
<evidence type="ECO:0000256" key="4">
    <source>
        <dbReference type="PROSITE-ProRule" id="PRU00335"/>
    </source>
</evidence>
<keyword evidence="3" id="KW-0804">Transcription</keyword>
<dbReference type="InterPro" id="IPR001647">
    <property type="entry name" value="HTH_TetR"/>
</dbReference>
<dbReference type="SUPFAM" id="SSF48498">
    <property type="entry name" value="Tetracyclin repressor-like, C-terminal domain"/>
    <property type="match status" value="1"/>
</dbReference>
<dbReference type="GO" id="GO:0003677">
    <property type="term" value="F:DNA binding"/>
    <property type="evidence" value="ECO:0007669"/>
    <property type="project" value="UniProtKB-UniRule"/>
</dbReference>
<feature type="DNA-binding region" description="H-T-H motif" evidence="4">
    <location>
        <begin position="63"/>
        <end position="82"/>
    </location>
</feature>
<dbReference type="AlphaFoldDB" id="A0A0E3WD13"/>
<dbReference type="Gene3D" id="1.10.10.60">
    <property type="entry name" value="Homeodomain-like"/>
    <property type="match status" value="1"/>
</dbReference>
<reference evidence="6 7" key="1">
    <citation type="submission" date="2015-03" db="EMBL/GenBank/DDBJ databases">
        <authorList>
            <person name="Urmite Genomes"/>
        </authorList>
    </citation>
    <scope>NUCLEOTIDE SEQUENCE [LARGE SCALE GENOMIC DNA]</scope>
    <source>
        <strain evidence="6 7">CSUR P1491</strain>
    </source>
</reference>
<dbReference type="InterPro" id="IPR011075">
    <property type="entry name" value="TetR_C"/>
</dbReference>
<accession>A0A0E3WD13</accession>
<dbReference type="EMBL" id="CTEE01000001">
    <property type="protein sequence ID" value="CQD17435.1"/>
    <property type="molecule type" value="Genomic_DNA"/>
</dbReference>
<evidence type="ECO:0000256" key="3">
    <source>
        <dbReference type="ARBA" id="ARBA00023163"/>
    </source>
</evidence>
<dbReference type="InterPro" id="IPR036271">
    <property type="entry name" value="Tet_transcr_reg_TetR-rel_C_sf"/>
</dbReference>
<keyword evidence="1" id="KW-0805">Transcription regulation</keyword>
<sequence>MQPFATALPADVARPARKVFPMSSPVGRRRPGRPLGADGAETRAKILHSARQVFATTGYERASLKQIAEDAGITRNAIAHYYSSKLELYGAALASVHDVVAGHILANAKGQTGPVYRRVMSVFESAVEFSQTDETFVRFFVISTADAITHPELRDKALLPIDSVRNYVDNLLAGAVQAGEIATDMDTEATTQVCMDLLWGLAMDIGFYSDEQRAQRTMREIGRIVRVTLAPS</sequence>
<dbReference type="Pfam" id="PF16925">
    <property type="entry name" value="TetR_C_13"/>
    <property type="match status" value="1"/>
</dbReference>
<dbReference type="SUPFAM" id="SSF46689">
    <property type="entry name" value="Homeodomain-like"/>
    <property type="match status" value="1"/>
</dbReference>
<dbReference type="PANTHER" id="PTHR47506:SF6">
    <property type="entry name" value="HTH-TYPE TRANSCRIPTIONAL REPRESSOR NEMR"/>
    <property type="match status" value="1"/>
</dbReference>
<dbReference type="Pfam" id="PF00440">
    <property type="entry name" value="TetR_N"/>
    <property type="match status" value="1"/>
</dbReference>
<dbReference type="PROSITE" id="PS50977">
    <property type="entry name" value="HTH_TETR_2"/>
    <property type="match status" value="1"/>
</dbReference>
<proteinExistence type="predicted"/>
<protein>
    <submittedName>
        <fullName evidence="6">TetR family transcriptional regulator</fullName>
    </submittedName>
</protein>
<organism evidence="6 7">
    <name type="scientific">Mycobacterium lentiflavum</name>
    <dbReference type="NCBI Taxonomy" id="141349"/>
    <lineage>
        <taxon>Bacteria</taxon>
        <taxon>Bacillati</taxon>
        <taxon>Actinomycetota</taxon>
        <taxon>Actinomycetes</taxon>
        <taxon>Mycobacteriales</taxon>
        <taxon>Mycobacteriaceae</taxon>
        <taxon>Mycobacterium</taxon>
        <taxon>Mycobacterium simiae complex</taxon>
    </lineage>
</organism>
<dbReference type="Gene3D" id="1.10.357.10">
    <property type="entry name" value="Tetracycline Repressor, domain 2"/>
    <property type="match status" value="1"/>
</dbReference>
<dbReference type="PANTHER" id="PTHR47506">
    <property type="entry name" value="TRANSCRIPTIONAL REGULATORY PROTEIN"/>
    <property type="match status" value="1"/>
</dbReference>
<evidence type="ECO:0000313" key="7">
    <source>
        <dbReference type="Proteomes" id="UP000199251"/>
    </source>
</evidence>
<dbReference type="STRING" id="141349.BN1232_03894"/>
<name>A0A0E3WD13_MYCLN</name>
<evidence type="ECO:0000313" key="6">
    <source>
        <dbReference type="EMBL" id="CQD17435.1"/>
    </source>
</evidence>
<keyword evidence="2 4" id="KW-0238">DNA-binding</keyword>